<dbReference type="AlphaFoldDB" id="A0A6A5V5G8"/>
<organism evidence="1 2">
    <name type="scientific">Bimuria novae-zelandiae CBS 107.79</name>
    <dbReference type="NCBI Taxonomy" id="1447943"/>
    <lineage>
        <taxon>Eukaryota</taxon>
        <taxon>Fungi</taxon>
        <taxon>Dikarya</taxon>
        <taxon>Ascomycota</taxon>
        <taxon>Pezizomycotina</taxon>
        <taxon>Dothideomycetes</taxon>
        <taxon>Pleosporomycetidae</taxon>
        <taxon>Pleosporales</taxon>
        <taxon>Massarineae</taxon>
        <taxon>Didymosphaeriaceae</taxon>
        <taxon>Bimuria</taxon>
    </lineage>
</organism>
<protein>
    <submittedName>
        <fullName evidence="1">Uncharacterized protein</fullName>
    </submittedName>
</protein>
<dbReference type="OrthoDB" id="10025998at2759"/>
<dbReference type="Proteomes" id="UP000800036">
    <property type="component" value="Unassembled WGS sequence"/>
</dbReference>
<accession>A0A6A5V5G8</accession>
<evidence type="ECO:0000313" key="1">
    <source>
        <dbReference type="EMBL" id="KAF1972375.1"/>
    </source>
</evidence>
<keyword evidence="2" id="KW-1185">Reference proteome</keyword>
<dbReference type="EMBL" id="ML976687">
    <property type="protein sequence ID" value="KAF1972375.1"/>
    <property type="molecule type" value="Genomic_DNA"/>
</dbReference>
<reference evidence="1" key="1">
    <citation type="journal article" date="2020" name="Stud. Mycol.">
        <title>101 Dothideomycetes genomes: a test case for predicting lifestyles and emergence of pathogens.</title>
        <authorList>
            <person name="Haridas S."/>
            <person name="Albert R."/>
            <person name="Binder M."/>
            <person name="Bloem J."/>
            <person name="Labutti K."/>
            <person name="Salamov A."/>
            <person name="Andreopoulos B."/>
            <person name="Baker S."/>
            <person name="Barry K."/>
            <person name="Bills G."/>
            <person name="Bluhm B."/>
            <person name="Cannon C."/>
            <person name="Castanera R."/>
            <person name="Culley D."/>
            <person name="Daum C."/>
            <person name="Ezra D."/>
            <person name="Gonzalez J."/>
            <person name="Henrissat B."/>
            <person name="Kuo A."/>
            <person name="Liang C."/>
            <person name="Lipzen A."/>
            <person name="Lutzoni F."/>
            <person name="Magnuson J."/>
            <person name="Mondo S."/>
            <person name="Nolan M."/>
            <person name="Ohm R."/>
            <person name="Pangilinan J."/>
            <person name="Park H.-J."/>
            <person name="Ramirez L."/>
            <person name="Alfaro M."/>
            <person name="Sun H."/>
            <person name="Tritt A."/>
            <person name="Yoshinaga Y."/>
            <person name="Zwiers L.-H."/>
            <person name="Turgeon B."/>
            <person name="Goodwin S."/>
            <person name="Spatafora J."/>
            <person name="Crous P."/>
            <person name="Grigoriev I."/>
        </authorList>
    </citation>
    <scope>NUCLEOTIDE SEQUENCE</scope>
    <source>
        <strain evidence="1">CBS 107.79</strain>
    </source>
</reference>
<proteinExistence type="predicted"/>
<sequence length="419" mass="47760">MSAPQIATSAGEICLAPLRRHAILAGESDLDRSRCRSSPKSAILTIISLHLGIAGLQALYQVSKAFYGLKEHLQKSHFNINKRLSDFVVCPDMFRSQLGKYNALISGGFALNFFGLDHWKVPNLDIFIEAGTHAVDFTNYIQKDEGYDTSTEGNSNDETVPERLILVNSTRPGIKLRVICTNGPPIYTILSSAYTTACVNLITWNKAYSVFPRQTLIHHKSYPLKPMDDGFGSALREYSKQGWTTRDMVWPELPENQVRIIGGKRRVGDSSSLVISLDTSSVQSALTPDYVIEHAQFEVFAEQSNISLRFNRVPQSQDSHIRVHQLKSPALRYGYTASEPWRAYVAKKLQRWAWIELYKLKPAERPEQFAHGIPDLPHLSLPEEFRMPESWDYADDRLPLWYLEWEQMPENNESRFILR</sequence>
<evidence type="ECO:0000313" key="2">
    <source>
        <dbReference type="Proteomes" id="UP000800036"/>
    </source>
</evidence>
<name>A0A6A5V5G8_9PLEO</name>
<gene>
    <name evidence="1" type="ORF">BU23DRAFT_644310</name>
</gene>